<accession>A0A1X6P9K1</accession>
<sequence>MPRDAESRPIAQSVRAAVGGAVGGCGGATATDTTRAGTHHELSTHGQSTPRHRKTVGTTTRDVNGEDANQRGRRVRGARRMGGERKRRYRRGAGAEEGGNKGRRSPTTSTSHGPDASVQRGDDNRHQRFCRRVPGRSRSCHRRAWPAAAAPKTPNCRRVADWDRGWGGARTAKQRGSR</sequence>
<evidence type="ECO:0000313" key="3">
    <source>
        <dbReference type="Proteomes" id="UP000218209"/>
    </source>
</evidence>
<proteinExistence type="predicted"/>
<dbReference type="EMBL" id="KV918837">
    <property type="protein sequence ID" value="OSX77507.1"/>
    <property type="molecule type" value="Genomic_DNA"/>
</dbReference>
<protein>
    <submittedName>
        <fullName evidence="2">Uncharacterized protein</fullName>
    </submittedName>
</protein>
<reference evidence="2 3" key="1">
    <citation type="submission" date="2017-03" db="EMBL/GenBank/DDBJ databases">
        <title>WGS assembly of Porphyra umbilicalis.</title>
        <authorList>
            <person name="Brawley S.H."/>
            <person name="Blouin N.A."/>
            <person name="Ficko-Blean E."/>
            <person name="Wheeler G.L."/>
            <person name="Lohr M."/>
            <person name="Goodson H.V."/>
            <person name="Jenkins J.W."/>
            <person name="Blaby-Haas C.E."/>
            <person name="Helliwell K.E."/>
            <person name="Chan C."/>
            <person name="Marriage T."/>
            <person name="Bhattacharya D."/>
            <person name="Klein A.S."/>
            <person name="Badis Y."/>
            <person name="Brodie J."/>
            <person name="Cao Y."/>
            <person name="Collen J."/>
            <person name="Dittami S.M."/>
            <person name="Gachon C.M."/>
            <person name="Green B.R."/>
            <person name="Karpowicz S."/>
            <person name="Kim J.W."/>
            <person name="Kudahl U."/>
            <person name="Lin S."/>
            <person name="Michel G."/>
            <person name="Mittag M."/>
            <person name="Olson B.J."/>
            <person name="Pangilinan J."/>
            <person name="Peng Y."/>
            <person name="Qiu H."/>
            <person name="Shu S."/>
            <person name="Singer J.T."/>
            <person name="Smith A.G."/>
            <person name="Sprecher B.N."/>
            <person name="Wagner V."/>
            <person name="Wang W."/>
            <person name="Wang Z.-Y."/>
            <person name="Yan J."/>
            <person name="Yarish C."/>
            <person name="Zoeuner-Riek S."/>
            <person name="Zhuang Y."/>
            <person name="Zou Y."/>
            <person name="Lindquist E.A."/>
            <person name="Grimwood J."/>
            <person name="Barry K."/>
            <person name="Rokhsar D.S."/>
            <person name="Schmutz J."/>
            <person name="Stiller J.W."/>
            <person name="Grossman A.R."/>
            <person name="Prochnik S.E."/>
        </authorList>
    </citation>
    <scope>NUCLEOTIDE SEQUENCE [LARGE SCALE GENOMIC DNA]</scope>
    <source>
        <strain evidence="2">4086291</strain>
    </source>
</reference>
<organism evidence="2 3">
    <name type="scientific">Porphyra umbilicalis</name>
    <name type="common">Purple laver</name>
    <name type="synonym">Red alga</name>
    <dbReference type="NCBI Taxonomy" id="2786"/>
    <lineage>
        <taxon>Eukaryota</taxon>
        <taxon>Rhodophyta</taxon>
        <taxon>Bangiophyceae</taxon>
        <taxon>Bangiales</taxon>
        <taxon>Bangiaceae</taxon>
        <taxon>Porphyra</taxon>
    </lineage>
</organism>
<dbReference type="AlphaFoldDB" id="A0A1X6P9K1"/>
<feature type="compositionally biased region" description="Basic residues" evidence="1">
    <location>
        <begin position="71"/>
        <end position="91"/>
    </location>
</feature>
<feature type="region of interest" description="Disordered" evidence="1">
    <location>
        <begin position="18"/>
        <end position="178"/>
    </location>
</feature>
<keyword evidence="3" id="KW-1185">Reference proteome</keyword>
<feature type="compositionally biased region" description="Basic residues" evidence="1">
    <location>
        <begin position="127"/>
        <end position="144"/>
    </location>
</feature>
<dbReference type="Proteomes" id="UP000218209">
    <property type="component" value="Unassembled WGS sequence"/>
</dbReference>
<name>A0A1X6P9K1_PORUM</name>
<gene>
    <name evidence="2" type="ORF">BU14_0147s0032</name>
</gene>
<evidence type="ECO:0000313" key="2">
    <source>
        <dbReference type="EMBL" id="OSX77507.1"/>
    </source>
</evidence>
<evidence type="ECO:0000256" key="1">
    <source>
        <dbReference type="SAM" id="MobiDB-lite"/>
    </source>
</evidence>